<protein>
    <submittedName>
        <fullName evidence="2">Uncharacterized protein</fullName>
    </submittedName>
</protein>
<evidence type="ECO:0000313" key="2">
    <source>
        <dbReference type="EMBL" id="GAT45091.1"/>
    </source>
</evidence>
<feature type="region of interest" description="Disordered" evidence="1">
    <location>
        <begin position="334"/>
        <end position="401"/>
    </location>
</feature>
<name>A0ABQ0L1S4_MYCCL</name>
<feature type="compositionally biased region" description="Polar residues" evidence="1">
    <location>
        <begin position="384"/>
        <end position="394"/>
    </location>
</feature>
<organism evidence="2 3">
    <name type="scientific">Mycena chlorophos</name>
    <name type="common">Agaric fungus</name>
    <name type="synonym">Agaricus chlorophos</name>
    <dbReference type="NCBI Taxonomy" id="658473"/>
    <lineage>
        <taxon>Eukaryota</taxon>
        <taxon>Fungi</taxon>
        <taxon>Dikarya</taxon>
        <taxon>Basidiomycota</taxon>
        <taxon>Agaricomycotina</taxon>
        <taxon>Agaricomycetes</taxon>
        <taxon>Agaricomycetidae</taxon>
        <taxon>Agaricales</taxon>
        <taxon>Marasmiineae</taxon>
        <taxon>Mycenaceae</taxon>
        <taxon>Mycena</taxon>
    </lineage>
</organism>
<feature type="region of interest" description="Disordered" evidence="1">
    <location>
        <begin position="686"/>
        <end position="707"/>
    </location>
</feature>
<dbReference type="Proteomes" id="UP000815677">
    <property type="component" value="Unassembled WGS sequence"/>
</dbReference>
<proteinExistence type="predicted"/>
<sequence length="857" mass="93702">MRAARLECDHRRTLSLVPLARMVAQNSRTLLLGVWSVRGVGVASVTKLDTTSGQPDEAGAWSASCAVVNAALASAFGPPSQSTCSANSSASTATGEFCGRTLRAFSRGVRQAAPTPLPSVYEDYAAEQTLWLVAGASAWSAGITDTTLPGQCHPTSVDAEADCGCLAIAEHEGRAKGRQRQTTYNYPRIPGARCSALNGLGRLVASLLDWPFRCRTAPAPDSTPSRPSLPSLRAAAASYWKQPRTRAVVVDKRQVFGFDEGHRGGIWTNPLARDLLRSRFLTSIVTLCLPGGEEVCTGSLRRKLPGPSVLSPITHAELNSLVGGQEKEHILSLPLMGPPFTTRSARPRRRLAQSGPPKLSTSSSIGSQDLDGKGGVVHPDTLDDQMSSTQNLHAESTEQDEDQILGYSETTSPVHPDDIATWDAQHPSGGLLVSTHMPKLAEAWLDQHQQEIPPPPGEVAGPFSFQLTPLQEAYVVFSDDVARIQSWMKTIANKSGLTVICRPANENPLGLKKMTRLRGGSKESETSKASTEQIGSLLRNLKASQVAEPIAIDAGSDSSTWTPKDHSAILRVTLEKEPESPRIAILVKFRFDRIHRRGQPEPKVYNCVASTKIDAQFPNQFFLDRSCSNVGFEVHRHNAIKEYLRFIPEEFEDSLPTKKHTKETNWSRTINIGGTAAHAPSAPINIQWTKGGKQGEEQQNPRPPAQCLVKSNRGPVWSPFNNNKSFESWNFSWCPNNNQYGEQYDATVEFDIMLNLHHKPKTLSGQTRISCMMRNQIMIWDCHPVGSIGVPHPRLSGFMLVASTYIPDVFIEEELDITEDIMLQHDGKSDDITQLQTGESQSHNVAKSQVSLCVTNN</sequence>
<accession>A0ABQ0L1S4</accession>
<keyword evidence="3" id="KW-1185">Reference proteome</keyword>
<evidence type="ECO:0000256" key="1">
    <source>
        <dbReference type="SAM" id="MobiDB-lite"/>
    </source>
</evidence>
<dbReference type="EMBL" id="DF840763">
    <property type="protein sequence ID" value="GAT45091.1"/>
    <property type="molecule type" value="Genomic_DNA"/>
</dbReference>
<reference evidence="2" key="1">
    <citation type="submission" date="2014-09" db="EMBL/GenBank/DDBJ databases">
        <title>Genome sequence of the luminous mushroom Mycena chlorophos for searching fungal bioluminescence genes.</title>
        <authorList>
            <person name="Tanaka Y."/>
            <person name="Kasuga D."/>
            <person name="Oba Y."/>
            <person name="Hase S."/>
            <person name="Sato K."/>
            <person name="Oba Y."/>
            <person name="Sakakibara Y."/>
        </authorList>
    </citation>
    <scope>NUCLEOTIDE SEQUENCE</scope>
</reference>
<gene>
    <name evidence="2" type="ORF">MCHLO_02684</name>
</gene>
<evidence type="ECO:0000313" key="3">
    <source>
        <dbReference type="Proteomes" id="UP000815677"/>
    </source>
</evidence>